<accession>A0A8A7KM47</accession>
<dbReference type="Gene3D" id="3.60.15.10">
    <property type="entry name" value="Ribonuclease Z/Hydroxyacylglutathione hydrolase-like"/>
    <property type="match status" value="1"/>
</dbReference>
<dbReference type="RefSeq" id="WP_230867551.1">
    <property type="nucleotide sequence ID" value="NZ_CP046640.1"/>
</dbReference>
<dbReference type="SUPFAM" id="SSF56281">
    <property type="entry name" value="Metallo-hydrolase/oxidoreductase"/>
    <property type="match status" value="1"/>
</dbReference>
<dbReference type="GO" id="GO:0016740">
    <property type="term" value="F:transferase activity"/>
    <property type="evidence" value="ECO:0007669"/>
    <property type="project" value="TreeGrafter"/>
</dbReference>
<evidence type="ECO:0000313" key="2">
    <source>
        <dbReference type="EMBL" id="QTL99154.1"/>
    </source>
</evidence>
<dbReference type="InterPro" id="IPR052926">
    <property type="entry name" value="Metallo-beta-lactamase_dom"/>
</dbReference>
<dbReference type="InterPro" id="IPR001279">
    <property type="entry name" value="Metallo-B-lactamas"/>
</dbReference>
<dbReference type="Pfam" id="PF00753">
    <property type="entry name" value="Lactamase_B"/>
    <property type="match status" value="1"/>
</dbReference>
<evidence type="ECO:0000313" key="3">
    <source>
        <dbReference type="Proteomes" id="UP000665020"/>
    </source>
</evidence>
<sequence>MGLKITTLVENSLGENLALLAAHGLSFLIEEDDKSFLFDLGQHDLVVKNAAELGFDLSLISKVIISHNHYDHGGGLKDLINNFGPQEIIVHKDFFEEKYGIGKIKMEYLGINYTLKSLLKTGSKIQEISDNITYISDNIFIAANFKRKSSFEKVNKRFYIKRDNELVLDEFNDEIAVGIKSPKGLIILLGCSHPGVVNMLNSIIERTGIDDIYCILGGTHLVEGETERISKTIQYIKDLDVDYIGISHCTGKKAEKAFKQELPNKFFHNSTGTTIEIM</sequence>
<dbReference type="KEGG" id="ifn:GM661_14915"/>
<dbReference type="PANTHER" id="PTHR13754:SF13">
    <property type="entry name" value="METALLO-BETA-LACTAMASE SUPERFAMILY PROTEIN (AFU_ORTHOLOGUE AFUA_3G07630)"/>
    <property type="match status" value="1"/>
</dbReference>
<dbReference type="InterPro" id="IPR036866">
    <property type="entry name" value="RibonucZ/Hydroxyglut_hydro"/>
</dbReference>
<dbReference type="EMBL" id="CP046640">
    <property type="protein sequence ID" value="QTL99154.1"/>
    <property type="molecule type" value="Genomic_DNA"/>
</dbReference>
<feature type="domain" description="Metallo-beta-lactamase" evidence="1">
    <location>
        <begin position="24"/>
        <end position="105"/>
    </location>
</feature>
<proteinExistence type="predicted"/>
<name>A0A8A7KM47_9FIRM</name>
<dbReference type="AlphaFoldDB" id="A0A8A7KM47"/>
<evidence type="ECO:0000259" key="1">
    <source>
        <dbReference type="Pfam" id="PF00753"/>
    </source>
</evidence>
<protein>
    <submittedName>
        <fullName evidence="2">MBL fold metallo-hydrolase</fullName>
    </submittedName>
</protein>
<dbReference type="InterPro" id="IPR041712">
    <property type="entry name" value="DHPS-like_MBL-fold"/>
</dbReference>
<dbReference type="CDD" id="cd07713">
    <property type="entry name" value="DHPS-like_MBL-fold"/>
    <property type="match status" value="1"/>
</dbReference>
<dbReference type="Proteomes" id="UP000665020">
    <property type="component" value="Chromosome"/>
</dbReference>
<organism evidence="2 3">
    <name type="scientific">Iocasia fonsfrigidae</name>
    <dbReference type="NCBI Taxonomy" id="2682810"/>
    <lineage>
        <taxon>Bacteria</taxon>
        <taxon>Bacillati</taxon>
        <taxon>Bacillota</taxon>
        <taxon>Clostridia</taxon>
        <taxon>Halanaerobiales</taxon>
        <taxon>Halanaerobiaceae</taxon>
        <taxon>Iocasia</taxon>
    </lineage>
</organism>
<keyword evidence="3" id="KW-1185">Reference proteome</keyword>
<reference evidence="2" key="1">
    <citation type="submission" date="2019-12" db="EMBL/GenBank/DDBJ databases">
        <authorList>
            <person name="zhang j."/>
            <person name="sun C.M."/>
        </authorList>
    </citation>
    <scope>NUCLEOTIDE SEQUENCE</scope>
    <source>
        <strain evidence="2">NS-1</strain>
    </source>
</reference>
<dbReference type="PANTHER" id="PTHR13754">
    <property type="entry name" value="METALLO-BETA-LACTAMASE SUPERFAMILY PROTEIN"/>
    <property type="match status" value="1"/>
</dbReference>
<gene>
    <name evidence="2" type="ORF">GM661_14915</name>
</gene>